<comment type="caution">
    <text evidence="1">The sequence shown here is derived from an EMBL/GenBank/DDBJ whole genome shotgun (WGS) entry which is preliminary data.</text>
</comment>
<name>A0AAW1UGS6_9CUCU</name>
<dbReference type="EMBL" id="JARQZJ010000070">
    <property type="protein sequence ID" value="KAK9881725.1"/>
    <property type="molecule type" value="Genomic_DNA"/>
</dbReference>
<evidence type="ECO:0000313" key="1">
    <source>
        <dbReference type="EMBL" id="KAK9881725.1"/>
    </source>
</evidence>
<sequence>MNNRHENAKNFIKNSKEENTTNCYYTTRQTSSTDSAPAPDSKFSNYDALFGTQLHRQKAVPMTNSGFRFSGNQFVGTSQKCSLERTETSAEARFPLFGYPRDFSLNDNDTLMHAVRYNPEPLSVRNRTGADDLARFQ</sequence>
<gene>
    <name evidence="1" type="ORF">WA026_017244</name>
</gene>
<dbReference type="Proteomes" id="UP001431783">
    <property type="component" value="Unassembled WGS sequence"/>
</dbReference>
<keyword evidence="2" id="KW-1185">Reference proteome</keyword>
<accession>A0AAW1UGS6</accession>
<organism evidence="1 2">
    <name type="scientific">Henosepilachna vigintioctopunctata</name>
    <dbReference type="NCBI Taxonomy" id="420089"/>
    <lineage>
        <taxon>Eukaryota</taxon>
        <taxon>Metazoa</taxon>
        <taxon>Ecdysozoa</taxon>
        <taxon>Arthropoda</taxon>
        <taxon>Hexapoda</taxon>
        <taxon>Insecta</taxon>
        <taxon>Pterygota</taxon>
        <taxon>Neoptera</taxon>
        <taxon>Endopterygota</taxon>
        <taxon>Coleoptera</taxon>
        <taxon>Polyphaga</taxon>
        <taxon>Cucujiformia</taxon>
        <taxon>Coccinelloidea</taxon>
        <taxon>Coccinellidae</taxon>
        <taxon>Epilachninae</taxon>
        <taxon>Epilachnini</taxon>
        <taxon>Henosepilachna</taxon>
    </lineage>
</organism>
<evidence type="ECO:0000313" key="2">
    <source>
        <dbReference type="Proteomes" id="UP001431783"/>
    </source>
</evidence>
<proteinExistence type="predicted"/>
<reference evidence="1 2" key="1">
    <citation type="submission" date="2023-03" db="EMBL/GenBank/DDBJ databases">
        <title>Genome insight into feeding habits of ladybird beetles.</title>
        <authorList>
            <person name="Li H.-S."/>
            <person name="Huang Y.-H."/>
            <person name="Pang H."/>
        </authorList>
    </citation>
    <scope>NUCLEOTIDE SEQUENCE [LARGE SCALE GENOMIC DNA]</scope>
    <source>
        <strain evidence="1">SYSU_2023b</strain>
        <tissue evidence="1">Whole body</tissue>
    </source>
</reference>
<protein>
    <submittedName>
        <fullName evidence="1">Uncharacterized protein</fullName>
    </submittedName>
</protein>
<dbReference type="AlphaFoldDB" id="A0AAW1UGS6"/>